<keyword evidence="1" id="KW-0812">Transmembrane</keyword>
<gene>
    <name evidence="2" type="ORF">SAMN02745243_03890</name>
</gene>
<proteinExistence type="predicted"/>
<reference evidence="2 3" key="1">
    <citation type="submission" date="2016-11" db="EMBL/GenBank/DDBJ databases">
        <authorList>
            <person name="Jaros S."/>
            <person name="Januszkiewicz K."/>
            <person name="Wedrychowicz H."/>
        </authorList>
    </citation>
    <scope>NUCLEOTIDE SEQUENCE [LARGE SCALE GENOMIC DNA]</scope>
    <source>
        <strain evidence="2 3">DSM 15480</strain>
    </source>
</reference>
<name>A0A1M6VYR1_9FIRM</name>
<dbReference type="EMBL" id="FQZY01000099">
    <property type="protein sequence ID" value="SHK86455.1"/>
    <property type="molecule type" value="Genomic_DNA"/>
</dbReference>
<keyword evidence="3" id="KW-1185">Reference proteome</keyword>
<feature type="transmembrane region" description="Helical" evidence="1">
    <location>
        <begin position="36"/>
        <end position="69"/>
    </location>
</feature>
<dbReference type="Proteomes" id="UP000184301">
    <property type="component" value="Unassembled WGS sequence"/>
</dbReference>
<organism evidence="2 3">
    <name type="scientific">Hespellia stercorisuis DSM 15480</name>
    <dbReference type="NCBI Taxonomy" id="1121950"/>
    <lineage>
        <taxon>Bacteria</taxon>
        <taxon>Bacillati</taxon>
        <taxon>Bacillota</taxon>
        <taxon>Clostridia</taxon>
        <taxon>Lachnospirales</taxon>
        <taxon>Lachnospiraceae</taxon>
        <taxon>Hespellia</taxon>
    </lineage>
</organism>
<evidence type="ECO:0000313" key="2">
    <source>
        <dbReference type="EMBL" id="SHK86455.1"/>
    </source>
</evidence>
<feature type="transmembrane region" description="Helical" evidence="1">
    <location>
        <begin position="6"/>
        <end position="24"/>
    </location>
</feature>
<evidence type="ECO:0000256" key="1">
    <source>
        <dbReference type="SAM" id="Phobius"/>
    </source>
</evidence>
<keyword evidence="1" id="KW-1133">Transmembrane helix</keyword>
<dbReference type="RefSeq" id="WP_073113150.1">
    <property type="nucleotide sequence ID" value="NZ_FQZY01000099.1"/>
</dbReference>
<keyword evidence="1" id="KW-0472">Membrane</keyword>
<dbReference type="OrthoDB" id="2005727at2"/>
<protein>
    <submittedName>
        <fullName evidence="2">Uncharacterized protein</fullName>
    </submittedName>
</protein>
<accession>A0A1M6VYR1</accession>
<dbReference type="STRING" id="1121950.SAMN02745243_03890"/>
<dbReference type="AlphaFoldDB" id="A0A1M6VYR1"/>
<evidence type="ECO:0000313" key="3">
    <source>
        <dbReference type="Proteomes" id="UP000184301"/>
    </source>
</evidence>
<sequence>MLTLIFVIMMFVVFGKLIMLAIRATWGITKVLFTVVFLPVILICMVVGGLVSVALPILVVIGVVALIGAER</sequence>